<dbReference type="RefSeq" id="WP_183315555.1">
    <property type="nucleotide sequence ID" value="NZ_JACIEN010000001.1"/>
</dbReference>
<reference evidence="2 3" key="1">
    <citation type="submission" date="2020-08" db="EMBL/GenBank/DDBJ databases">
        <title>Genomic Encyclopedia of Type Strains, Phase IV (KMG-IV): sequencing the most valuable type-strain genomes for metagenomic binning, comparative biology and taxonomic classification.</title>
        <authorList>
            <person name="Goeker M."/>
        </authorList>
    </citation>
    <scope>NUCLEOTIDE SEQUENCE [LARGE SCALE GENOMIC DNA]</scope>
    <source>
        <strain evidence="2 3">DSM 103737</strain>
    </source>
</reference>
<accession>A0A840BUM7</accession>
<dbReference type="SUPFAM" id="SSF75304">
    <property type="entry name" value="Amidase signature (AS) enzymes"/>
    <property type="match status" value="1"/>
</dbReference>
<keyword evidence="3" id="KW-1185">Reference proteome</keyword>
<dbReference type="PANTHER" id="PTHR43372:SF4">
    <property type="entry name" value="FATTY-ACID AMIDE HYDROLASE 2"/>
    <property type="match status" value="1"/>
</dbReference>
<dbReference type="PANTHER" id="PTHR43372">
    <property type="entry name" value="FATTY-ACID AMIDE HYDROLASE"/>
    <property type="match status" value="1"/>
</dbReference>
<evidence type="ECO:0000313" key="2">
    <source>
        <dbReference type="EMBL" id="MBB4015372.1"/>
    </source>
</evidence>
<keyword evidence="2" id="KW-0378">Hydrolase</keyword>
<dbReference type="AlphaFoldDB" id="A0A840BUM7"/>
<sequence length="475" mass="49759">MDLLTQPAHAILASLQRGELSSVALLDMTLARIAAENPALNAIVTLDTIAARGAAEESDARRAAGEARALDGLVITIKDAFDVAGMVSTAGAPSFRDRMPETDAAAVARLRDAGCVILGKSNVPLFSGDFQTYNPVHGTTNNPWDVTRSTGGSSGGAAAAVATGMSAFELGSDLGGSLRWPAHACGVFALKPTWSLVSTLGHVPPAPGTPKEGDLVVAGPLARSAEDLALILPVIARDGRPIDVPRLDGRGLRVAVWLDEPLAPVDAEVAAGVAHAASLLAEAGAIVDEWARPGFSFAEAFEVYALLNHAIVAAGLPQKVRDRLAADAANYAPGDLSHRALQARGARLDVATWQRLLERRRALKEHWAAFFRDWDVVLMPPAPVAAIPHDQAPDIHARTIAVNGTERPYFDFLLWSSLASAAHLPAAVAPVMRTAAGLPTGVQIMAAEWADATAIAVARLLEERGCRFVPPGRTA</sequence>
<dbReference type="InterPro" id="IPR023631">
    <property type="entry name" value="Amidase_dom"/>
</dbReference>
<organism evidence="2 3">
    <name type="scientific">Chelatococcus caeni</name>
    <dbReference type="NCBI Taxonomy" id="1348468"/>
    <lineage>
        <taxon>Bacteria</taxon>
        <taxon>Pseudomonadati</taxon>
        <taxon>Pseudomonadota</taxon>
        <taxon>Alphaproteobacteria</taxon>
        <taxon>Hyphomicrobiales</taxon>
        <taxon>Chelatococcaceae</taxon>
        <taxon>Chelatococcus</taxon>
    </lineage>
</organism>
<dbReference type="EC" id="3.5.1.4" evidence="2"/>
<protein>
    <submittedName>
        <fullName evidence="2">Amidase</fullName>
        <ecNumber evidence="2">3.5.1.4</ecNumber>
    </submittedName>
</protein>
<feature type="domain" description="Amidase" evidence="1">
    <location>
        <begin position="25"/>
        <end position="453"/>
    </location>
</feature>
<evidence type="ECO:0000313" key="3">
    <source>
        <dbReference type="Proteomes" id="UP000577362"/>
    </source>
</evidence>
<dbReference type="Proteomes" id="UP000577362">
    <property type="component" value="Unassembled WGS sequence"/>
</dbReference>
<dbReference type="GO" id="GO:0004040">
    <property type="term" value="F:amidase activity"/>
    <property type="evidence" value="ECO:0007669"/>
    <property type="project" value="UniProtKB-EC"/>
</dbReference>
<evidence type="ECO:0000259" key="1">
    <source>
        <dbReference type="Pfam" id="PF01425"/>
    </source>
</evidence>
<dbReference type="EMBL" id="JACIEN010000001">
    <property type="protein sequence ID" value="MBB4015372.1"/>
    <property type="molecule type" value="Genomic_DNA"/>
</dbReference>
<dbReference type="InterPro" id="IPR036928">
    <property type="entry name" value="AS_sf"/>
</dbReference>
<gene>
    <name evidence="2" type="ORF">GGR16_000378</name>
</gene>
<dbReference type="Pfam" id="PF01425">
    <property type="entry name" value="Amidase"/>
    <property type="match status" value="1"/>
</dbReference>
<dbReference type="InterPro" id="IPR052739">
    <property type="entry name" value="FAAH2"/>
</dbReference>
<comment type="caution">
    <text evidence="2">The sequence shown here is derived from an EMBL/GenBank/DDBJ whole genome shotgun (WGS) entry which is preliminary data.</text>
</comment>
<dbReference type="GO" id="GO:0012505">
    <property type="term" value="C:endomembrane system"/>
    <property type="evidence" value="ECO:0007669"/>
    <property type="project" value="TreeGrafter"/>
</dbReference>
<proteinExistence type="predicted"/>
<dbReference type="Gene3D" id="3.90.1300.10">
    <property type="entry name" value="Amidase signature (AS) domain"/>
    <property type="match status" value="1"/>
</dbReference>
<name>A0A840BUM7_9HYPH</name>